<evidence type="ECO:0000313" key="1">
    <source>
        <dbReference type="EMBL" id="KAK7075304.1"/>
    </source>
</evidence>
<sequence length="592" mass="67413">MVQLKQDLSLPPGSTPYTYDRGLDIIKGDICSLKSITSKMDPAVKSITNFSSWLQSMQEIVNQQTEDFKKIENYLMRFGYSPTVEISSTSTSKTETAENIVSSDRRAEVHLMCSMRKTELKADKKSSTNHPQIHLASMHSSEQVNNATKTLEYQNTPLTTRAKVLQSYCPNSCGGSSYRLGHIMTVEQWMYGNESNNFEITPDVLPMKRRNREERDKINKGKDCNNVLVTYGLSDPVPQDNETSLDIVDTPVIPQTNNPLGNLRTPDEPALSEYTTQFLFPRLPTTKKENKFITEKICKNSNSRQVGSIIGHENNHSEQPARNITEKSCLNHGESPYNPCSLEDNTPEEPLLSKQSYSNHAEQTMSKTPEELVLSCHASIYHTTVDLSIMKEPVLLHQKSRPVSSGLENKKTPEEPIISYQSMEQVITKNNTKTPEEPVLSSQCYSPITTMKEDIIEGEKLCSSRTNVMNFDGNMPSSPQLSDITRSILSFQNQGYKMPPDFEEKAIDRFPFKQDKTTCLKDKSDIYGRSQFWPQTKLSPRENKFTYERKSEQEERKWHHQGTSFERYLGIDDIPTSPQLSETTQKLCIQKY</sequence>
<proteinExistence type="predicted"/>
<dbReference type="EMBL" id="JAXCGZ010011327">
    <property type="protein sequence ID" value="KAK7075304.1"/>
    <property type="molecule type" value="Genomic_DNA"/>
</dbReference>
<protein>
    <submittedName>
        <fullName evidence="1">Uncharacterized protein</fullName>
    </submittedName>
</protein>
<reference evidence="1 2" key="1">
    <citation type="submission" date="2023-11" db="EMBL/GenBank/DDBJ databases">
        <title>Halocaridina rubra genome assembly.</title>
        <authorList>
            <person name="Smith C."/>
        </authorList>
    </citation>
    <scope>NUCLEOTIDE SEQUENCE [LARGE SCALE GENOMIC DNA]</scope>
    <source>
        <strain evidence="1">EP-1</strain>
        <tissue evidence="1">Whole</tissue>
    </source>
</reference>
<evidence type="ECO:0000313" key="2">
    <source>
        <dbReference type="Proteomes" id="UP001381693"/>
    </source>
</evidence>
<keyword evidence="2" id="KW-1185">Reference proteome</keyword>
<gene>
    <name evidence="1" type="ORF">SK128_000942</name>
</gene>
<accession>A0AAN8XAW7</accession>
<comment type="caution">
    <text evidence="1">The sequence shown here is derived from an EMBL/GenBank/DDBJ whole genome shotgun (WGS) entry which is preliminary data.</text>
</comment>
<dbReference type="AlphaFoldDB" id="A0AAN8XAW7"/>
<organism evidence="1 2">
    <name type="scientific">Halocaridina rubra</name>
    <name type="common">Hawaiian red shrimp</name>
    <dbReference type="NCBI Taxonomy" id="373956"/>
    <lineage>
        <taxon>Eukaryota</taxon>
        <taxon>Metazoa</taxon>
        <taxon>Ecdysozoa</taxon>
        <taxon>Arthropoda</taxon>
        <taxon>Crustacea</taxon>
        <taxon>Multicrustacea</taxon>
        <taxon>Malacostraca</taxon>
        <taxon>Eumalacostraca</taxon>
        <taxon>Eucarida</taxon>
        <taxon>Decapoda</taxon>
        <taxon>Pleocyemata</taxon>
        <taxon>Caridea</taxon>
        <taxon>Atyoidea</taxon>
        <taxon>Atyidae</taxon>
        <taxon>Halocaridina</taxon>
    </lineage>
</organism>
<name>A0AAN8XAW7_HALRR</name>
<dbReference type="Proteomes" id="UP001381693">
    <property type="component" value="Unassembled WGS sequence"/>
</dbReference>